<evidence type="ECO:0000313" key="3">
    <source>
        <dbReference type="EMBL" id="MCL6281994.1"/>
    </source>
</evidence>
<dbReference type="RefSeq" id="WP_249705925.1">
    <property type="nucleotide sequence ID" value="NZ_JAMFMB010000001.1"/>
</dbReference>
<dbReference type="Pfam" id="PF07859">
    <property type="entry name" value="Abhydrolase_3"/>
    <property type="match status" value="1"/>
</dbReference>
<organism evidence="3 4">
    <name type="scientific">Ruegeria spongiae</name>
    <dbReference type="NCBI Taxonomy" id="2942209"/>
    <lineage>
        <taxon>Bacteria</taxon>
        <taxon>Pseudomonadati</taxon>
        <taxon>Pseudomonadota</taxon>
        <taxon>Alphaproteobacteria</taxon>
        <taxon>Rhodobacterales</taxon>
        <taxon>Roseobacteraceae</taxon>
        <taxon>Ruegeria</taxon>
    </lineage>
</organism>
<dbReference type="SUPFAM" id="SSF53474">
    <property type="entry name" value="alpha/beta-Hydrolases"/>
    <property type="match status" value="1"/>
</dbReference>
<keyword evidence="1 3" id="KW-0378">Hydrolase</keyword>
<feature type="domain" description="Alpha/beta hydrolase fold-3" evidence="2">
    <location>
        <begin position="110"/>
        <end position="314"/>
    </location>
</feature>
<protein>
    <submittedName>
        <fullName evidence="3">Alpha/beta hydrolase</fullName>
    </submittedName>
</protein>
<dbReference type="EMBL" id="JAMFMB010000001">
    <property type="protein sequence ID" value="MCL6281994.1"/>
    <property type="molecule type" value="Genomic_DNA"/>
</dbReference>
<dbReference type="Gene3D" id="3.40.50.1820">
    <property type="entry name" value="alpha/beta hydrolase"/>
    <property type="match status" value="1"/>
</dbReference>
<dbReference type="PANTHER" id="PTHR48081:SF8">
    <property type="entry name" value="ALPHA_BETA HYDROLASE FOLD-3 DOMAIN-CONTAINING PROTEIN-RELATED"/>
    <property type="match status" value="1"/>
</dbReference>
<dbReference type="Proteomes" id="UP001203880">
    <property type="component" value="Unassembled WGS sequence"/>
</dbReference>
<comment type="caution">
    <text evidence="3">The sequence shown here is derived from an EMBL/GenBank/DDBJ whole genome shotgun (WGS) entry which is preliminary data.</text>
</comment>
<dbReference type="PANTHER" id="PTHR48081">
    <property type="entry name" value="AB HYDROLASE SUPERFAMILY PROTEIN C4A8.06C"/>
    <property type="match status" value="1"/>
</dbReference>
<reference evidence="3" key="1">
    <citation type="submission" date="2022-05" db="EMBL/GenBank/DDBJ databases">
        <authorList>
            <person name="Park J.-S."/>
        </authorList>
    </citation>
    <scope>NUCLEOTIDE SEQUENCE</scope>
    <source>
        <strain evidence="3">2012CJ41-6</strain>
    </source>
</reference>
<evidence type="ECO:0000259" key="2">
    <source>
        <dbReference type="Pfam" id="PF07859"/>
    </source>
</evidence>
<dbReference type="GO" id="GO:0016787">
    <property type="term" value="F:hydrolase activity"/>
    <property type="evidence" value="ECO:0007669"/>
    <property type="project" value="UniProtKB-KW"/>
</dbReference>
<keyword evidence="4" id="KW-1185">Reference proteome</keyword>
<evidence type="ECO:0000313" key="4">
    <source>
        <dbReference type="Proteomes" id="UP001203880"/>
    </source>
</evidence>
<name>A0ABT0PWL0_9RHOB</name>
<dbReference type="InterPro" id="IPR029058">
    <property type="entry name" value="AB_hydrolase_fold"/>
</dbReference>
<proteinExistence type="predicted"/>
<gene>
    <name evidence="3" type="ORF">M3P21_00500</name>
</gene>
<evidence type="ECO:0000256" key="1">
    <source>
        <dbReference type="ARBA" id="ARBA00022801"/>
    </source>
</evidence>
<dbReference type="InterPro" id="IPR013094">
    <property type="entry name" value="AB_hydrolase_3"/>
</dbReference>
<dbReference type="InterPro" id="IPR050300">
    <property type="entry name" value="GDXG_lipolytic_enzyme"/>
</dbReference>
<accession>A0ABT0PWL0</accession>
<sequence>MKNAILRFAARTTCKLPTPILRMLSGPPIEIDGQKLDPLVNFMVKNFTDPPGVIPPIKQKREDYDTKAHWLAYPLSRDVPITTHVFDGPNGPINCEIHRPKDLPEKAPVFVFYHGGGHAMGSLVTHREVCNKIALDVGCAVLAVDYRMSPEHQFPVGINDCLAAYDGVAAQAAKLGFDPDRISVGGDSAGGNISAVVAQQRKNANHPPKFQMLWVPWVDLSKQARSYELFDLGFLLEKPEMEWYTEHYLRTEADALDPMASPLLGNVEGVCPAALMIAGFDPLRDEGLAYGEKLKKAGVRADVRLKKDLVHPFIHFAKNVPAAQRAYEEVVQILRENIL</sequence>